<dbReference type="GO" id="GO:0009378">
    <property type="term" value="F:four-way junction helicase activity"/>
    <property type="evidence" value="ECO:0007669"/>
    <property type="project" value="TreeGrafter"/>
</dbReference>
<evidence type="ECO:0000256" key="14">
    <source>
        <dbReference type="ARBA" id="ARBA00023235"/>
    </source>
</evidence>
<gene>
    <name evidence="20" type="ORF">N44_00466</name>
</gene>
<evidence type="ECO:0000256" key="11">
    <source>
        <dbReference type="ARBA" id="ARBA00023125"/>
    </source>
</evidence>
<keyword evidence="11" id="KW-0238">DNA-binding</keyword>
<dbReference type="Pfam" id="PF00270">
    <property type="entry name" value="DEAD"/>
    <property type="match status" value="1"/>
</dbReference>
<evidence type="ECO:0000256" key="5">
    <source>
        <dbReference type="ARBA" id="ARBA00022741"/>
    </source>
</evidence>
<dbReference type="GO" id="GO:0016787">
    <property type="term" value="F:hydrolase activity"/>
    <property type="evidence" value="ECO:0007669"/>
    <property type="project" value="UniProtKB-KW"/>
</dbReference>
<dbReference type="Pfam" id="PF14493">
    <property type="entry name" value="HTH_40"/>
    <property type="match status" value="1"/>
</dbReference>
<evidence type="ECO:0000256" key="6">
    <source>
        <dbReference type="ARBA" id="ARBA00022763"/>
    </source>
</evidence>
<evidence type="ECO:0000256" key="7">
    <source>
        <dbReference type="ARBA" id="ARBA00022801"/>
    </source>
</evidence>
<dbReference type="GO" id="GO:0006310">
    <property type="term" value="P:DNA recombination"/>
    <property type="evidence" value="ECO:0007669"/>
    <property type="project" value="UniProtKB-UniRule"/>
</dbReference>
<evidence type="ECO:0000256" key="12">
    <source>
        <dbReference type="ARBA" id="ARBA00023172"/>
    </source>
</evidence>
<evidence type="ECO:0000313" key="20">
    <source>
        <dbReference type="EMBL" id="GAL92178.1"/>
    </source>
</evidence>
<dbReference type="SUPFAM" id="SSF47819">
    <property type="entry name" value="HRDC-like"/>
    <property type="match status" value="1"/>
</dbReference>
<accession>A0A0A1VRU0</accession>
<dbReference type="CDD" id="cd17920">
    <property type="entry name" value="DEXHc_RecQ"/>
    <property type="match status" value="1"/>
</dbReference>
<feature type="domain" description="HRDC" evidence="17">
    <location>
        <begin position="526"/>
        <end position="606"/>
    </location>
</feature>
<evidence type="ECO:0000256" key="1">
    <source>
        <dbReference type="ARBA" id="ARBA00001946"/>
    </source>
</evidence>
<evidence type="ECO:0000256" key="13">
    <source>
        <dbReference type="ARBA" id="ARBA00023204"/>
    </source>
</evidence>
<dbReference type="Pfam" id="PF00271">
    <property type="entry name" value="Helicase_C"/>
    <property type="match status" value="1"/>
</dbReference>
<dbReference type="GO" id="GO:0043590">
    <property type="term" value="C:bacterial nucleoid"/>
    <property type="evidence" value="ECO:0007669"/>
    <property type="project" value="TreeGrafter"/>
</dbReference>
<proteinExistence type="inferred from homology"/>
<comment type="catalytic activity">
    <reaction evidence="15">
        <text>Couples ATP hydrolysis with the unwinding of duplex DNA by translocating in the 3'-5' direction.</text>
        <dbReference type="EC" id="5.6.2.4"/>
    </reaction>
</comment>
<keyword evidence="13" id="KW-0234">DNA repair</keyword>
<evidence type="ECO:0000256" key="8">
    <source>
        <dbReference type="ARBA" id="ARBA00022806"/>
    </source>
</evidence>
<evidence type="ECO:0000256" key="9">
    <source>
        <dbReference type="ARBA" id="ARBA00022833"/>
    </source>
</evidence>
<dbReference type="GO" id="GO:0005524">
    <property type="term" value="F:ATP binding"/>
    <property type="evidence" value="ECO:0007669"/>
    <property type="project" value="UniProtKB-KW"/>
</dbReference>
<dbReference type="Pfam" id="PF16124">
    <property type="entry name" value="RecQ_Zn_bind"/>
    <property type="match status" value="1"/>
</dbReference>
<dbReference type="InterPro" id="IPR036388">
    <property type="entry name" value="WH-like_DNA-bd_sf"/>
</dbReference>
<dbReference type="GO" id="GO:0005737">
    <property type="term" value="C:cytoplasm"/>
    <property type="evidence" value="ECO:0007669"/>
    <property type="project" value="TreeGrafter"/>
</dbReference>
<dbReference type="GO" id="GO:0006260">
    <property type="term" value="P:DNA replication"/>
    <property type="evidence" value="ECO:0007669"/>
    <property type="project" value="InterPro"/>
</dbReference>
<dbReference type="AlphaFoldDB" id="A0A0A1VRU0"/>
<evidence type="ECO:0000259" key="19">
    <source>
        <dbReference type="PROSITE" id="PS51194"/>
    </source>
</evidence>
<keyword evidence="12" id="KW-0233">DNA recombination</keyword>
<keyword evidence="10" id="KW-0067">ATP-binding</keyword>
<dbReference type="InterPro" id="IPR002121">
    <property type="entry name" value="HRDC_dom"/>
</dbReference>
<dbReference type="SMART" id="SM00956">
    <property type="entry name" value="RQC"/>
    <property type="match status" value="1"/>
</dbReference>
<feature type="domain" description="Helicase C-terminal" evidence="19">
    <location>
        <begin position="222"/>
        <end position="370"/>
    </location>
</feature>
<protein>
    <recommendedName>
        <fullName evidence="16">DNA helicase RecQ</fullName>
        <ecNumber evidence="16">5.6.2.4</ecNumber>
    </recommendedName>
</protein>
<dbReference type="InterPro" id="IPR018982">
    <property type="entry name" value="RQC_domain"/>
</dbReference>
<dbReference type="Gene3D" id="1.10.150.80">
    <property type="entry name" value="HRDC domain"/>
    <property type="match status" value="1"/>
</dbReference>
<keyword evidence="7" id="KW-0378">Hydrolase</keyword>
<comment type="similarity">
    <text evidence="3">Belongs to the helicase family. RecQ subfamily.</text>
</comment>
<evidence type="ECO:0000313" key="21">
    <source>
        <dbReference type="Proteomes" id="UP000030321"/>
    </source>
</evidence>
<dbReference type="Gene3D" id="3.40.50.300">
    <property type="entry name" value="P-loop containing nucleotide triphosphate hydrolases"/>
    <property type="match status" value="2"/>
</dbReference>
<dbReference type="InterPro" id="IPR006293">
    <property type="entry name" value="DNA_helicase_ATP-dep_RecQ_bac"/>
</dbReference>
<dbReference type="RefSeq" id="WP_045357872.1">
    <property type="nucleotide sequence ID" value="NZ_BBPA01000019.1"/>
</dbReference>
<keyword evidence="8 20" id="KW-0347">Helicase</keyword>
<dbReference type="NCBIfam" id="TIGR01389">
    <property type="entry name" value="recQ"/>
    <property type="match status" value="1"/>
</dbReference>
<comment type="caution">
    <text evidence="20">The sequence shown here is derived from an EMBL/GenBank/DDBJ whole genome shotgun (WGS) entry which is preliminary data.</text>
</comment>
<comment type="cofactor">
    <cofactor evidence="1">
        <name>Mg(2+)</name>
        <dbReference type="ChEBI" id="CHEBI:18420"/>
    </cofactor>
</comment>
<dbReference type="PANTHER" id="PTHR13710">
    <property type="entry name" value="DNA HELICASE RECQ FAMILY MEMBER"/>
    <property type="match status" value="1"/>
</dbReference>
<organism evidence="20 21">
    <name type="scientific">Microcystis aeruginosa NIES-44</name>
    <dbReference type="NCBI Taxonomy" id="449439"/>
    <lineage>
        <taxon>Bacteria</taxon>
        <taxon>Bacillati</taxon>
        <taxon>Cyanobacteriota</taxon>
        <taxon>Cyanophyceae</taxon>
        <taxon>Oscillatoriophycideae</taxon>
        <taxon>Chroococcales</taxon>
        <taxon>Microcystaceae</taxon>
        <taxon>Microcystis</taxon>
    </lineage>
</organism>
<name>A0A0A1VRU0_MICAE</name>
<dbReference type="PROSITE" id="PS51192">
    <property type="entry name" value="HELICASE_ATP_BIND_1"/>
    <property type="match status" value="1"/>
</dbReference>
<keyword evidence="5" id="KW-0547">Nucleotide-binding</keyword>
<dbReference type="EMBL" id="BBPA01000019">
    <property type="protein sequence ID" value="GAL92178.1"/>
    <property type="molecule type" value="Genomic_DNA"/>
</dbReference>
<dbReference type="PROSITE" id="PS50967">
    <property type="entry name" value="HRDC"/>
    <property type="match status" value="1"/>
</dbReference>
<dbReference type="GO" id="GO:0043138">
    <property type="term" value="F:3'-5' DNA helicase activity"/>
    <property type="evidence" value="ECO:0007669"/>
    <property type="project" value="UniProtKB-EC"/>
</dbReference>
<dbReference type="SUPFAM" id="SSF52540">
    <property type="entry name" value="P-loop containing nucleoside triphosphate hydrolases"/>
    <property type="match status" value="2"/>
</dbReference>
<dbReference type="EC" id="5.6.2.4" evidence="16"/>
<dbReference type="Gene3D" id="1.10.10.1390">
    <property type="entry name" value="ATP-dependent DNA helicase RecQ"/>
    <property type="match status" value="1"/>
</dbReference>
<dbReference type="PROSITE" id="PS51194">
    <property type="entry name" value="HELICASE_CTER"/>
    <property type="match status" value="1"/>
</dbReference>
<dbReference type="Proteomes" id="UP000030321">
    <property type="component" value="Unassembled WGS sequence"/>
</dbReference>
<feature type="domain" description="Helicase ATP-binding" evidence="18">
    <location>
        <begin position="28"/>
        <end position="200"/>
    </location>
</feature>
<dbReference type="GO" id="GO:0030894">
    <property type="term" value="C:replisome"/>
    <property type="evidence" value="ECO:0007669"/>
    <property type="project" value="TreeGrafter"/>
</dbReference>
<dbReference type="InterPro" id="IPR032284">
    <property type="entry name" value="RecQ_Zn-bd"/>
</dbReference>
<dbReference type="InterPro" id="IPR027417">
    <property type="entry name" value="P-loop_NTPase"/>
</dbReference>
<keyword evidence="4" id="KW-0479">Metal-binding</keyword>
<evidence type="ECO:0000256" key="2">
    <source>
        <dbReference type="ARBA" id="ARBA00001947"/>
    </source>
</evidence>
<dbReference type="PANTHER" id="PTHR13710:SF105">
    <property type="entry name" value="ATP-DEPENDENT DNA HELICASE Q1"/>
    <property type="match status" value="1"/>
</dbReference>
<dbReference type="Pfam" id="PF09382">
    <property type="entry name" value="RQC"/>
    <property type="match status" value="1"/>
</dbReference>
<dbReference type="Pfam" id="PF00570">
    <property type="entry name" value="HRDC"/>
    <property type="match status" value="1"/>
</dbReference>
<dbReference type="GO" id="GO:0003677">
    <property type="term" value="F:DNA binding"/>
    <property type="evidence" value="ECO:0007669"/>
    <property type="project" value="UniProtKB-KW"/>
</dbReference>
<evidence type="ECO:0000256" key="4">
    <source>
        <dbReference type="ARBA" id="ARBA00022723"/>
    </source>
</evidence>
<evidence type="ECO:0000256" key="16">
    <source>
        <dbReference type="NCBIfam" id="TIGR01389"/>
    </source>
</evidence>
<dbReference type="InterPro" id="IPR004589">
    <property type="entry name" value="DNA_helicase_ATP-dep_RecQ"/>
</dbReference>
<dbReference type="InterPro" id="IPR010997">
    <property type="entry name" value="HRDC-like_sf"/>
</dbReference>
<evidence type="ECO:0000259" key="17">
    <source>
        <dbReference type="PROSITE" id="PS50967"/>
    </source>
</evidence>
<dbReference type="GO" id="GO:0009432">
    <property type="term" value="P:SOS response"/>
    <property type="evidence" value="ECO:0007669"/>
    <property type="project" value="UniProtKB-UniRule"/>
</dbReference>
<dbReference type="GO" id="GO:0006281">
    <property type="term" value="P:DNA repair"/>
    <property type="evidence" value="ECO:0007669"/>
    <property type="project" value="UniProtKB-KW"/>
</dbReference>
<dbReference type="InterPro" id="IPR014001">
    <property type="entry name" value="Helicase_ATP-bd"/>
</dbReference>
<evidence type="ECO:0000259" key="18">
    <source>
        <dbReference type="PROSITE" id="PS51192"/>
    </source>
</evidence>
<reference evidence="21" key="1">
    <citation type="journal article" date="2015" name="Genome">
        <title>Whole Genome Sequence of the Non-Microcystin-Producing Microcystis aeruginosa Strain NIES-44.</title>
        <authorList>
            <person name="Okano K."/>
            <person name="Miyata N."/>
            <person name="Ozaki Y."/>
        </authorList>
    </citation>
    <scope>NUCLEOTIDE SEQUENCE [LARGE SCALE GENOMIC DNA]</scope>
    <source>
        <strain evidence="21">NIES-44</strain>
    </source>
</reference>
<dbReference type="FunFam" id="3.40.50.300:FF:000296">
    <property type="entry name" value="ATP-dependent DNA helicase RecQ"/>
    <property type="match status" value="1"/>
</dbReference>
<dbReference type="InterPro" id="IPR001650">
    <property type="entry name" value="Helicase_C-like"/>
</dbReference>
<dbReference type="InterPro" id="IPR011545">
    <property type="entry name" value="DEAD/DEAH_box_helicase_dom"/>
</dbReference>
<evidence type="ECO:0000256" key="3">
    <source>
        <dbReference type="ARBA" id="ARBA00005446"/>
    </source>
</evidence>
<dbReference type="Gene3D" id="1.10.10.10">
    <property type="entry name" value="Winged helix-like DNA-binding domain superfamily/Winged helix DNA-binding domain"/>
    <property type="match status" value="1"/>
</dbReference>
<dbReference type="GO" id="GO:0046872">
    <property type="term" value="F:metal ion binding"/>
    <property type="evidence" value="ECO:0007669"/>
    <property type="project" value="UniProtKB-KW"/>
</dbReference>
<keyword evidence="14" id="KW-0413">Isomerase</keyword>
<dbReference type="SMART" id="SM00490">
    <property type="entry name" value="HELICc"/>
    <property type="match status" value="1"/>
</dbReference>
<comment type="cofactor">
    <cofactor evidence="2">
        <name>Zn(2+)</name>
        <dbReference type="ChEBI" id="CHEBI:29105"/>
    </cofactor>
</comment>
<dbReference type="CDD" id="cd18794">
    <property type="entry name" value="SF2_C_RecQ"/>
    <property type="match status" value="1"/>
</dbReference>
<dbReference type="InterPro" id="IPR029491">
    <property type="entry name" value="Helicase_HTH"/>
</dbReference>
<dbReference type="SMART" id="SM00341">
    <property type="entry name" value="HRDC"/>
    <property type="match status" value="1"/>
</dbReference>
<keyword evidence="6" id="KW-0227">DNA damage</keyword>
<sequence>MAAIDSLEKVLKYHFGYDQFRPNQRQIIEAALNNQDLLVIMPTGGGKSLCFQLPALIKKGVTVVVSPLIALMQDQVTALADNGIGATFLNSTLNAKQVRERESLILQGKIKLLYVAPERLLSPSFLDFLAVIDNYLGLACLAVDEAHCVSDWGHDFRPEYRQIKQVRQRFPPVPILALTATATQQVREDIIQQLGLRDSSIHIASFNRPNLYYEVQPKTSKSYQQLYQYIKGQKGAGIVYCISRKTVDKVAEQLQKDGIDALPYHAGMDDRERSQNQTRFIRDDVQIMVATIAFGMGINKPDVRFVVHYDLPRNLEGYYQESGRAGRDGEPAKCTLFFSFADARKIEYFINQKTEQNEQQKARQQLRQVLDYAEGTECRRSSVLGYFGESFAGNCGNCDNCRHGNNSEDWTIEAQKFLSCVARTGQKFGMMHIINVLRGGKGERITQYQHHLLSTYGIGKDKTMEEWKRLSRSLVQQNLLVETEDNFRILKLNQHSWEVMRKQRSVFIAVPRKANGQILGDDNPNTVESDLLFERLRQLRKKIADSQGVPPYVIFHDSSLRLMARSKPRSLEQFRQISGVVHSKVQQYGDIFIAAINDFCQDSLPSTQFLTLQYYQDGLNVEEIARKRSLKVSTIYEHLAKLLEAGYKIDINQLVSKNKQEYIRLAIKKVGDQSLKTLKENLGDNYSYEEIKLVVAWQRRPRQ</sequence>
<keyword evidence="9" id="KW-0862">Zinc</keyword>
<dbReference type="InterPro" id="IPR044876">
    <property type="entry name" value="HRDC_dom_sf"/>
</dbReference>
<dbReference type="NCBIfam" id="TIGR00614">
    <property type="entry name" value="recQ_fam"/>
    <property type="match status" value="1"/>
</dbReference>
<evidence type="ECO:0000256" key="15">
    <source>
        <dbReference type="ARBA" id="ARBA00034617"/>
    </source>
</evidence>
<dbReference type="FunFam" id="3.40.50.300:FF:000156">
    <property type="entry name" value="ATP-dependent DNA helicase recQ"/>
    <property type="match status" value="1"/>
</dbReference>
<evidence type="ECO:0000256" key="10">
    <source>
        <dbReference type="ARBA" id="ARBA00022840"/>
    </source>
</evidence>
<dbReference type="SMART" id="SM00487">
    <property type="entry name" value="DEXDc"/>
    <property type="match status" value="1"/>
</dbReference>